<dbReference type="Proteomes" id="UP000323164">
    <property type="component" value="Unassembled WGS sequence"/>
</dbReference>
<dbReference type="Pfam" id="PF07495">
    <property type="entry name" value="Y_Y_Y"/>
    <property type="match status" value="1"/>
</dbReference>
<dbReference type="EMBL" id="VTRV01000280">
    <property type="protein sequence ID" value="TZF80375.1"/>
    <property type="molecule type" value="Genomic_DNA"/>
</dbReference>
<feature type="non-terminal residue" evidence="4">
    <location>
        <position position="319"/>
    </location>
</feature>
<dbReference type="Gene3D" id="2.60.40.10">
    <property type="entry name" value="Immunoglobulins"/>
    <property type="match status" value="1"/>
</dbReference>
<dbReference type="InterPro" id="IPR013783">
    <property type="entry name" value="Ig-like_fold"/>
</dbReference>
<keyword evidence="1" id="KW-0472">Membrane</keyword>
<proteinExistence type="predicted"/>
<dbReference type="InterPro" id="IPR011123">
    <property type="entry name" value="Y_Y_Y"/>
</dbReference>
<evidence type="ECO:0000313" key="5">
    <source>
        <dbReference type="Proteomes" id="UP000323164"/>
    </source>
</evidence>
<reference evidence="4 5" key="1">
    <citation type="submission" date="2019-08" db="EMBL/GenBank/DDBJ databases">
        <title>Draft genome sequence of Lysobacter sp. UKS-15.</title>
        <authorList>
            <person name="Im W.-T."/>
        </authorList>
    </citation>
    <scope>NUCLEOTIDE SEQUENCE [LARGE SCALE GENOMIC DNA]</scope>
    <source>
        <strain evidence="4 5">UKS-15</strain>
    </source>
</reference>
<feature type="non-terminal residue" evidence="4">
    <location>
        <position position="1"/>
    </location>
</feature>
<sequence>PATREARLFGMGEGLQDLEFNGGAVGQLVDGRLAFAGVRGVNLVDPGRVDEPIAPAPLRLLSVRLGNRADGEGALWPPASLRVRAGEDLVRLRIGTLDFAPSAQPRYRYRMVGFDSDWIDNGSAREITYTHLPPGHYTFRAQSTDRSGRWSNRELQVPVTVDVPLWRHPAVLVLVALALLAPLVFAGWQWHKRRLRERSHLEDMREREDRLKLALWASGEQFWDYHLTEGTMHRLRAEDRGEGATQDLGVETMLERDHAIHPDDLERVNAQLRRHLQGELPVFESQHRVADGAGGWTWIRARGRVVERDGMNRALRIAG</sequence>
<dbReference type="InterPro" id="IPR035965">
    <property type="entry name" value="PAS-like_dom_sf"/>
</dbReference>
<dbReference type="SUPFAM" id="SSF55785">
    <property type="entry name" value="PYP-like sensor domain (PAS domain)"/>
    <property type="match status" value="1"/>
</dbReference>
<keyword evidence="1" id="KW-0812">Transmembrane</keyword>
<evidence type="ECO:0000259" key="2">
    <source>
        <dbReference type="Pfam" id="PF07495"/>
    </source>
</evidence>
<evidence type="ECO:0000313" key="4">
    <source>
        <dbReference type="EMBL" id="TZF80375.1"/>
    </source>
</evidence>
<comment type="caution">
    <text evidence="4">The sequence shown here is derived from an EMBL/GenBank/DDBJ whole genome shotgun (WGS) entry which is preliminary data.</text>
</comment>
<dbReference type="Pfam" id="PF08447">
    <property type="entry name" value="PAS_3"/>
    <property type="match status" value="1"/>
</dbReference>
<keyword evidence="1" id="KW-1133">Transmembrane helix</keyword>
<feature type="domain" description="PAS fold-3" evidence="3">
    <location>
        <begin position="258"/>
        <end position="319"/>
    </location>
</feature>
<feature type="domain" description="Two component regulator three Y" evidence="2">
    <location>
        <begin position="101"/>
        <end position="161"/>
    </location>
</feature>
<dbReference type="AlphaFoldDB" id="A0A5D8YC68"/>
<feature type="transmembrane region" description="Helical" evidence="1">
    <location>
        <begin position="165"/>
        <end position="188"/>
    </location>
</feature>
<evidence type="ECO:0000256" key="1">
    <source>
        <dbReference type="SAM" id="Phobius"/>
    </source>
</evidence>
<dbReference type="Gene3D" id="3.30.450.20">
    <property type="entry name" value="PAS domain"/>
    <property type="match status" value="1"/>
</dbReference>
<dbReference type="InterPro" id="IPR013655">
    <property type="entry name" value="PAS_fold_3"/>
</dbReference>
<name>A0A5D8YC68_9GAMM</name>
<accession>A0A5D8YC68</accession>
<gene>
    <name evidence="4" type="ORF">FW784_14065</name>
</gene>
<dbReference type="OrthoDB" id="176203at2"/>
<organism evidence="4 5">
    <name type="scientific">Cognatilysobacter lacus</name>
    <dbReference type="NCBI Taxonomy" id="1643323"/>
    <lineage>
        <taxon>Bacteria</taxon>
        <taxon>Pseudomonadati</taxon>
        <taxon>Pseudomonadota</taxon>
        <taxon>Gammaproteobacteria</taxon>
        <taxon>Lysobacterales</taxon>
        <taxon>Lysobacteraceae</taxon>
        <taxon>Cognatilysobacter</taxon>
    </lineage>
</organism>
<protein>
    <submittedName>
        <fullName evidence="4">PAS domain-containing protein</fullName>
    </submittedName>
</protein>
<dbReference type="RefSeq" id="WP_149353944.1">
    <property type="nucleotide sequence ID" value="NZ_VTRV01000280.1"/>
</dbReference>
<keyword evidence="5" id="KW-1185">Reference proteome</keyword>
<evidence type="ECO:0000259" key="3">
    <source>
        <dbReference type="Pfam" id="PF08447"/>
    </source>
</evidence>